<evidence type="ECO:0000256" key="6">
    <source>
        <dbReference type="ARBA" id="ARBA00022771"/>
    </source>
</evidence>
<dbReference type="SUPFAM" id="SSF55874">
    <property type="entry name" value="ATPase domain of HSP90 chaperone/DNA topoisomerase II/histidine kinase"/>
    <property type="match status" value="1"/>
</dbReference>
<keyword evidence="6 15" id="KW-0863">Zinc-finger</keyword>
<evidence type="ECO:0000256" key="5">
    <source>
        <dbReference type="ARBA" id="ARBA00022741"/>
    </source>
</evidence>
<feature type="compositionally biased region" description="Polar residues" evidence="17">
    <location>
        <begin position="654"/>
        <end position="684"/>
    </location>
</feature>
<dbReference type="Proteomes" id="UP000002279">
    <property type="component" value="Chromosome 2"/>
</dbReference>
<evidence type="ECO:0000256" key="10">
    <source>
        <dbReference type="ARBA" id="ARBA00022842"/>
    </source>
</evidence>
<feature type="region of interest" description="Disordered" evidence="17">
    <location>
        <begin position="519"/>
        <end position="545"/>
    </location>
</feature>
<evidence type="ECO:0000313" key="20">
    <source>
        <dbReference type="Proteomes" id="UP000002279"/>
    </source>
</evidence>
<sequence>MAFTNYSSLNRAQLTFEYLHTNSTTHEFLFGALAELVDNARYRTDLRGGFMLCFLDDGAGMDSSDAASVIQFGKSAKRAPESTQIGQYGNGLKSGSMRIGKDFILFTKKDNTMTCLFLSRTFHEEEGIDEVIVPLPTWNARNREPITDNMEKFAIETELIYKYSPFKSEFEVMEQFKKIPGDKGTLVIVFNLKLMDNGEPELDITSDPRDIRMAETSPEGTKPERRSFRAYAAVLYIDPRMRIFIHGHKVQTKRLSCCLYKPRMYKYTSNRFKTRAEQEVKKAEHVARIAEEKAREAESKARALELRLGDLTRDSRVTLRQAQNSAITLRREADVKKRIKEAKQRALKEPKELNFIFGVNIEQRDLDGMFVYNCSRLIKMYEKVGPQLEGGMACGGVVGVVDVPYLVLEPTHNKQDFADAKEYRHLLKAMGEHLAQYWKDVAIAQRGIIKFWDEFGYLSANWNQPPSSELRYKRRRAMEIPTTIQCDLCLKWRTLPFQLSSVEKDYPDSWVCAMNPDPEQDKCDASEQKQKVPLGTLKKDMKTQEEKEKLLTERIRQQQEKLEALQKTTPIRSVADVKKLPLEVSTKPTSQTLHRPQRPRSPPLPAVIKNAPSRPPPAPPAPKPTGQSKKAVICRPALSSPKLSGGVPREEASTSKTHQSAGPPRKSSSTVTKAANRTASVGQSSPPPMANSKSSREAPSPKTVKSSGLKKPDHPSKPTHQVSSSPLFLSLPMMTLSLLSPGQNADKGLHVEVRVNKEWYTGRVTAVDVGKHAVRWKVKFDYVPTDTTPRDRWVDKGSEDVRLMKPPSPEYQSPDTHQEEEEVVTAEPSTSDCVPIEPDTTAPNSSHETVDLLVQVLRNCLRYFLPPNFPVSKKELSSMGSEELMAFPLKEYFRQYEVGLQNLCNSYQTRADARAKVSEENLRLSEKKLKETEEKLQKLRTNIVALLQKVQEDIDINTDDELDAYIEDLITKGD</sequence>
<evidence type="ECO:0000256" key="9">
    <source>
        <dbReference type="ARBA" id="ARBA00022840"/>
    </source>
</evidence>
<dbReference type="Gene3D" id="3.30.40.100">
    <property type="match status" value="1"/>
</dbReference>
<dbReference type="GO" id="GO:0005634">
    <property type="term" value="C:nucleus"/>
    <property type="evidence" value="ECO:0007669"/>
    <property type="project" value="UniProtKB-SubCell"/>
</dbReference>
<evidence type="ECO:0000256" key="3">
    <source>
        <dbReference type="ARBA" id="ARBA00022553"/>
    </source>
</evidence>
<name>A0A6I8MXR6_ORNAN</name>
<keyword evidence="2" id="KW-1017">Isopeptide bond</keyword>
<dbReference type="PANTHER" id="PTHR23337:SF7">
    <property type="entry name" value="ATPASE MORC2"/>
    <property type="match status" value="1"/>
</dbReference>
<feature type="region of interest" description="Disordered" evidence="17">
    <location>
        <begin position="791"/>
        <end position="845"/>
    </location>
</feature>
<evidence type="ECO:0000256" key="14">
    <source>
        <dbReference type="ARBA" id="ARBA00023242"/>
    </source>
</evidence>
<evidence type="ECO:0000256" key="15">
    <source>
        <dbReference type="PROSITE-ProRule" id="PRU00454"/>
    </source>
</evidence>
<evidence type="ECO:0000256" key="2">
    <source>
        <dbReference type="ARBA" id="ARBA00022499"/>
    </source>
</evidence>
<dbReference type="Pfam" id="PF17942">
    <property type="entry name" value="Morc6_S5"/>
    <property type="match status" value="1"/>
</dbReference>
<dbReference type="Pfam" id="PF13589">
    <property type="entry name" value="HATPase_c_3"/>
    <property type="match status" value="1"/>
</dbReference>
<organism evidence="19 20">
    <name type="scientific">Ornithorhynchus anatinus</name>
    <name type="common">Duckbill platypus</name>
    <dbReference type="NCBI Taxonomy" id="9258"/>
    <lineage>
        <taxon>Eukaryota</taxon>
        <taxon>Metazoa</taxon>
        <taxon>Chordata</taxon>
        <taxon>Craniata</taxon>
        <taxon>Vertebrata</taxon>
        <taxon>Euteleostomi</taxon>
        <taxon>Mammalia</taxon>
        <taxon>Monotremata</taxon>
        <taxon>Ornithorhynchidae</taxon>
        <taxon>Ornithorhynchus</taxon>
    </lineage>
</organism>
<dbReference type="Pfam" id="PF23327">
    <property type="entry name" value="Chromo_MORC2_6th"/>
    <property type="match status" value="1"/>
</dbReference>
<keyword evidence="10" id="KW-0460">Magnesium</keyword>
<evidence type="ECO:0000313" key="19">
    <source>
        <dbReference type="Ensembl" id="ENSOANP00000033520.1"/>
    </source>
</evidence>
<evidence type="ECO:0000259" key="18">
    <source>
        <dbReference type="PROSITE" id="PS51050"/>
    </source>
</evidence>
<dbReference type="InterPro" id="IPR036890">
    <property type="entry name" value="HATPase_C_sf"/>
</dbReference>
<reference evidence="19 20" key="1">
    <citation type="journal article" date="2008" name="Nature">
        <title>Genome analysis of the platypus reveals unique signatures of evolution.</title>
        <authorList>
            <person name="Warren W.C."/>
            <person name="Hillier L.W."/>
            <person name="Marshall Graves J.A."/>
            <person name="Birney E."/>
            <person name="Ponting C.P."/>
            <person name="Grutzner F."/>
            <person name="Belov K."/>
            <person name="Miller W."/>
            <person name="Clarke L."/>
            <person name="Chinwalla A.T."/>
            <person name="Yang S.P."/>
            <person name="Heger A."/>
            <person name="Locke D.P."/>
            <person name="Miethke P."/>
            <person name="Waters P.D."/>
            <person name="Veyrunes F."/>
            <person name="Fulton L."/>
            <person name="Fulton B."/>
            <person name="Graves T."/>
            <person name="Wallis J."/>
            <person name="Puente X.S."/>
            <person name="Lopez-Otin C."/>
            <person name="Ordonez G.R."/>
            <person name="Eichler E.E."/>
            <person name="Chen L."/>
            <person name="Cheng Z."/>
            <person name="Deakin J.E."/>
            <person name="Alsop A."/>
            <person name="Thompson K."/>
            <person name="Kirby P."/>
            <person name="Papenfuss A.T."/>
            <person name="Wakefield M.J."/>
            <person name="Olender T."/>
            <person name="Lancet D."/>
            <person name="Huttley G.A."/>
            <person name="Smit A.F."/>
            <person name="Pask A."/>
            <person name="Temple-Smith P."/>
            <person name="Batzer M.A."/>
            <person name="Walker J.A."/>
            <person name="Konkel M.K."/>
            <person name="Harris R.S."/>
            <person name="Whittington C.M."/>
            <person name="Wong E.S."/>
            <person name="Gemmell N.J."/>
            <person name="Buschiazzo E."/>
            <person name="Vargas Jentzsch I.M."/>
            <person name="Merkel A."/>
            <person name="Schmitz J."/>
            <person name="Zemann A."/>
            <person name="Churakov G."/>
            <person name="Kriegs J.O."/>
            <person name="Brosius J."/>
            <person name="Murchison E.P."/>
            <person name="Sachidanandam R."/>
            <person name="Smith C."/>
            <person name="Hannon G.J."/>
            <person name="Tsend-Ayush E."/>
            <person name="McMillan D."/>
            <person name="Attenborough R."/>
            <person name="Rens W."/>
            <person name="Ferguson-Smith M."/>
            <person name="Lefevre C.M."/>
            <person name="Sharp J.A."/>
            <person name="Nicholas K.R."/>
            <person name="Ray D.A."/>
            <person name="Kube M."/>
            <person name="Reinhardt R."/>
            <person name="Pringle T.H."/>
            <person name="Taylor J."/>
            <person name="Jones R.C."/>
            <person name="Nixon B."/>
            <person name="Dacheux J.L."/>
            <person name="Niwa H."/>
            <person name="Sekita Y."/>
            <person name="Huang X."/>
            <person name="Stark A."/>
            <person name="Kheradpour P."/>
            <person name="Kellis M."/>
            <person name="Flicek P."/>
            <person name="Chen Y."/>
            <person name="Webber C."/>
            <person name="Hardison R."/>
            <person name="Nelson J."/>
            <person name="Hallsworth-Pepin K."/>
            <person name="Delehaunty K."/>
            <person name="Markovic C."/>
            <person name="Minx P."/>
            <person name="Feng Y."/>
            <person name="Kremitzki C."/>
            <person name="Mitreva M."/>
            <person name="Glasscock J."/>
            <person name="Wylie T."/>
            <person name="Wohldmann P."/>
            <person name="Thiru P."/>
            <person name="Nhan M.N."/>
            <person name="Pohl C.S."/>
            <person name="Smith S.M."/>
            <person name="Hou S."/>
            <person name="Nefedov M."/>
            <person name="de Jong P.J."/>
            <person name="Renfree M.B."/>
            <person name="Mardis E.R."/>
            <person name="Wilson R.K."/>
        </authorList>
    </citation>
    <scope>NUCLEOTIDE SEQUENCE [LARGE SCALE GENOMIC DNA]</scope>
    <source>
        <strain evidence="19 20">Glennie</strain>
    </source>
</reference>
<dbReference type="InterPro" id="IPR011124">
    <property type="entry name" value="Znf_CW"/>
</dbReference>
<evidence type="ECO:0000256" key="1">
    <source>
        <dbReference type="ARBA" id="ARBA00004123"/>
    </source>
</evidence>
<evidence type="ECO:0000256" key="7">
    <source>
        <dbReference type="ARBA" id="ARBA00022801"/>
    </source>
</evidence>
<feature type="compositionally biased region" description="Basic and acidic residues" evidence="17">
    <location>
        <begin position="519"/>
        <end position="530"/>
    </location>
</feature>
<dbReference type="GO" id="GO:0016787">
    <property type="term" value="F:hydrolase activity"/>
    <property type="evidence" value="ECO:0007669"/>
    <property type="project" value="UniProtKB-KW"/>
</dbReference>
<dbReference type="Ensembl" id="ENSOANT00000049344.1">
    <property type="protein sequence ID" value="ENSOANP00000033520.1"/>
    <property type="gene ID" value="ENSOANG00000014250.4"/>
</dbReference>
<evidence type="ECO:0000256" key="8">
    <source>
        <dbReference type="ARBA" id="ARBA00022833"/>
    </source>
</evidence>
<gene>
    <name evidence="19" type="primary">MORC2</name>
</gene>
<evidence type="ECO:0000256" key="4">
    <source>
        <dbReference type="ARBA" id="ARBA00022723"/>
    </source>
</evidence>
<dbReference type="PROSITE" id="PS51050">
    <property type="entry name" value="ZF_CW"/>
    <property type="match status" value="1"/>
</dbReference>
<feature type="region of interest" description="Disordered" evidence="17">
    <location>
        <begin position="582"/>
        <end position="725"/>
    </location>
</feature>
<feature type="coiled-coil region" evidence="16">
    <location>
        <begin position="915"/>
        <end position="949"/>
    </location>
</feature>
<dbReference type="AlphaFoldDB" id="A0A6I8MXR6"/>
<keyword evidence="3" id="KW-0597">Phosphoprotein</keyword>
<keyword evidence="20" id="KW-1185">Reference proteome</keyword>
<evidence type="ECO:0000256" key="11">
    <source>
        <dbReference type="ARBA" id="ARBA00022843"/>
    </source>
</evidence>
<feature type="domain" description="CW-type" evidence="18">
    <location>
        <begin position="477"/>
        <end position="531"/>
    </location>
</feature>
<keyword evidence="8" id="KW-0862">Zinc</keyword>
<evidence type="ECO:0000256" key="12">
    <source>
        <dbReference type="ARBA" id="ARBA00022990"/>
    </source>
</evidence>
<dbReference type="GO" id="GO:0005524">
    <property type="term" value="F:ATP binding"/>
    <property type="evidence" value="ECO:0007669"/>
    <property type="project" value="UniProtKB-KW"/>
</dbReference>
<dbReference type="Pfam" id="PF07496">
    <property type="entry name" value="zf-CW"/>
    <property type="match status" value="1"/>
</dbReference>
<evidence type="ECO:0000256" key="13">
    <source>
        <dbReference type="ARBA" id="ARBA00023054"/>
    </source>
</evidence>
<feature type="compositionally biased region" description="Pro residues" evidence="17">
    <location>
        <begin position="613"/>
        <end position="623"/>
    </location>
</feature>
<proteinExistence type="predicted"/>
<keyword evidence="4" id="KW-0479">Metal-binding</keyword>
<keyword evidence="5" id="KW-0547">Nucleotide-binding</keyword>
<dbReference type="GeneTree" id="ENSGT00940000153998"/>
<dbReference type="PANTHER" id="PTHR23337">
    <property type="entry name" value="ZINC FINGER CW-TYPE COILED-COIL DOMAIN PROTEIN 1"/>
    <property type="match status" value="1"/>
</dbReference>
<reference evidence="19" key="3">
    <citation type="submission" date="2025-09" db="UniProtKB">
        <authorList>
            <consortium name="Ensembl"/>
        </authorList>
    </citation>
    <scope>IDENTIFICATION</scope>
    <source>
        <strain evidence="19">Glennie</strain>
    </source>
</reference>
<dbReference type="FunFam" id="3.30.565.10:FF:000027">
    <property type="entry name" value="MORC family CW-type zinc finger protein 2"/>
    <property type="match status" value="1"/>
</dbReference>
<dbReference type="Bgee" id="ENSOANG00000014250">
    <property type="expression patterns" value="Expressed in endometrium and 8 other cell types or tissues"/>
</dbReference>
<dbReference type="GO" id="GO:0008270">
    <property type="term" value="F:zinc ion binding"/>
    <property type="evidence" value="ECO:0007669"/>
    <property type="project" value="UniProtKB-KW"/>
</dbReference>
<reference evidence="19" key="2">
    <citation type="submission" date="2025-08" db="UniProtKB">
        <authorList>
            <consortium name="Ensembl"/>
        </authorList>
    </citation>
    <scope>IDENTIFICATION</scope>
    <source>
        <strain evidence="19">Glennie</strain>
    </source>
</reference>
<evidence type="ECO:0000256" key="16">
    <source>
        <dbReference type="SAM" id="Coils"/>
    </source>
</evidence>
<dbReference type="FunFam" id="3.30.40.100:FF:000001">
    <property type="entry name" value="MORC family CW-type zinc finger protein 2"/>
    <property type="match status" value="1"/>
</dbReference>
<comment type="subcellular location">
    <subcellularLocation>
        <location evidence="1">Nucleus</location>
    </subcellularLocation>
</comment>
<evidence type="ECO:0000256" key="17">
    <source>
        <dbReference type="SAM" id="MobiDB-lite"/>
    </source>
</evidence>
<feature type="compositionally biased region" description="Basic and acidic residues" evidence="17">
    <location>
        <begin position="791"/>
        <end position="803"/>
    </location>
</feature>
<feature type="coiled-coil region" evidence="16">
    <location>
        <begin position="273"/>
        <end position="314"/>
    </location>
</feature>
<keyword evidence="11" id="KW-0832">Ubl conjugation</keyword>
<accession>A0A6I8MXR6</accession>
<keyword evidence="12" id="KW-0007">Acetylation</keyword>
<dbReference type="InterPro" id="IPR056360">
    <property type="entry name" value="Chromo_MORC2_6th"/>
</dbReference>
<keyword evidence="13 16" id="KW-0175">Coiled coil</keyword>
<keyword evidence="9" id="KW-0067">ATP-binding</keyword>
<dbReference type="InterPro" id="IPR041006">
    <property type="entry name" value="Morc_S5"/>
</dbReference>
<protein>
    <submittedName>
        <fullName evidence="19">MORC family CW-type zinc finger 2</fullName>
    </submittedName>
</protein>
<keyword evidence="7" id="KW-0378">Hydrolase</keyword>
<keyword evidence="14" id="KW-0539">Nucleus</keyword>